<dbReference type="GeneID" id="25915827"/>
<dbReference type="Pfam" id="PF10604">
    <property type="entry name" value="Polyketide_cyc2"/>
    <property type="match status" value="1"/>
</dbReference>
<dbReference type="Gene3D" id="3.30.530.20">
    <property type="match status" value="1"/>
</dbReference>
<dbReference type="EMBL" id="KQ247531">
    <property type="protein sequence ID" value="KNC72129.1"/>
    <property type="molecule type" value="Genomic_DNA"/>
</dbReference>
<dbReference type="Proteomes" id="UP000054560">
    <property type="component" value="Unassembled WGS sequence"/>
</dbReference>
<dbReference type="OrthoDB" id="10417652at2759"/>
<dbReference type="InterPro" id="IPR019587">
    <property type="entry name" value="Polyketide_cyclase/dehydratase"/>
</dbReference>
<sequence length="151" mass="16414">MTVERALVHARPCTIWNTNFAGMKWDKWDPDVEAVEDVKGDMENGSSLVFVMNDNSGKYKTILSDVVKNERFTFSGSLMGGLLVFKGTFVLTPEGDDKTNVEYSFSMYGLLGGPVGFLKSKAIEGGCEGGLKNVKEFSEAAEAAMSDSLCT</sequence>
<keyword evidence="2" id="KW-1185">Reference proteome</keyword>
<protein>
    <submittedName>
        <fullName evidence="1">Uncharacterized protein</fullName>
    </submittedName>
</protein>
<accession>A0A0L0F672</accession>
<dbReference type="SUPFAM" id="SSF55961">
    <property type="entry name" value="Bet v1-like"/>
    <property type="match status" value="1"/>
</dbReference>
<name>A0A0L0F672_9EUKA</name>
<dbReference type="RefSeq" id="XP_014146031.1">
    <property type="nucleotide sequence ID" value="XM_014290556.1"/>
</dbReference>
<dbReference type="InterPro" id="IPR023393">
    <property type="entry name" value="START-like_dom_sf"/>
</dbReference>
<reference evidence="1 2" key="1">
    <citation type="submission" date="2011-02" db="EMBL/GenBank/DDBJ databases">
        <title>The Genome Sequence of Sphaeroforma arctica JP610.</title>
        <authorList>
            <consortium name="The Broad Institute Genome Sequencing Platform"/>
            <person name="Russ C."/>
            <person name="Cuomo C."/>
            <person name="Young S.K."/>
            <person name="Zeng Q."/>
            <person name="Gargeya S."/>
            <person name="Alvarado L."/>
            <person name="Berlin A."/>
            <person name="Chapman S.B."/>
            <person name="Chen Z."/>
            <person name="Freedman E."/>
            <person name="Gellesch M."/>
            <person name="Goldberg J."/>
            <person name="Griggs A."/>
            <person name="Gujja S."/>
            <person name="Heilman E."/>
            <person name="Heiman D."/>
            <person name="Howarth C."/>
            <person name="Mehta T."/>
            <person name="Neiman D."/>
            <person name="Pearson M."/>
            <person name="Roberts A."/>
            <person name="Saif S."/>
            <person name="Shea T."/>
            <person name="Shenoy N."/>
            <person name="Sisk P."/>
            <person name="Stolte C."/>
            <person name="Sykes S."/>
            <person name="White J."/>
            <person name="Yandava C."/>
            <person name="Burger G."/>
            <person name="Gray M.W."/>
            <person name="Holland P.W.H."/>
            <person name="King N."/>
            <person name="Lang F.B.F."/>
            <person name="Roger A.J."/>
            <person name="Ruiz-Trillo I."/>
            <person name="Haas B."/>
            <person name="Nusbaum C."/>
            <person name="Birren B."/>
        </authorList>
    </citation>
    <scope>NUCLEOTIDE SEQUENCE [LARGE SCALE GENOMIC DNA]</scope>
    <source>
        <strain evidence="1 2">JP610</strain>
    </source>
</reference>
<evidence type="ECO:0000313" key="1">
    <source>
        <dbReference type="EMBL" id="KNC72129.1"/>
    </source>
</evidence>
<organism evidence="1 2">
    <name type="scientific">Sphaeroforma arctica JP610</name>
    <dbReference type="NCBI Taxonomy" id="667725"/>
    <lineage>
        <taxon>Eukaryota</taxon>
        <taxon>Ichthyosporea</taxon>
        <taxon>Ichthyophonida</taxon>
        <taxon>Sphaeroforma</taxon>
    </lineage>
</organism>
<dbReference type="eggNOG" id="ENOG502SVFQ">
    <property type="taxonomic scope" value="Eukaryota"/>
</dbReference>
<dbReference type="AlphaFoldDB" id="A0A0L0F672"/>
<evidence type="ECO:0000313" key="2">
    <source>
        <dbReference type="Proteomes" id="UP000054560"/>
    </source>
</evidence>
<proteinExistence type="predicted"/>
<gene>
    <name evidence="1" type="ORF">SARC_15323</name>
</gene>